<reference evidence="1 2" key="1">
    <citation type="submission" date="2016-09" db="EMBL/GenBank/DDBJ databases">
        <authorList>
            <person name="Capua I."/>
            <person name="De Benedictis P."/>
            <person name="Joannis T."/>
            <person name="Lombin L.H."/>
            <person name="Cattoli G."/>
        </authorList>
    </citation>
    <scope>NUCLEOTIDE SEQUENCE [LARGE SCALE GENOMIC DNA]</scope>
    <source>
        <strain evidence="1 2">ANC 4671</strain>
    </source>
</reference>
<dbReference type="AlphaFoldDB" id="A0A1E7RC20"/>
<evidence type="ECO:0000313" key="1">
    <source>
        <dbReference type="EMBL" id="OEY96940.1"/>
    </source>
</evidence>
<dbReference type="EMBL" id="MKKK01000017">
    <property type="protein sequence ID" value="OEY96940.1"/>
    <property type="molecule type" value="Genomic_DNA"/>
</dbReference>
<name>A0A1E7RC20_9GAMM</name>
<evidence type="ECO:0000313" key="2">
    <source>
        <dbReference type="Proteomes" id="UP000185895"/>
    </source>
</evidence>
<gene>
    <name evidence="1" type="ORF">BJI46_11705</name>
</gene>
<organism evidence="1 2">
    <name type="scientific">Acinetobacter qingfengensis</name>
    <dbReference type="NCBI Taxonomy" id="1262585"/>
    <lineage>
        <taxon>Bacteria</taxon>
        <taxon>Pseudomonadati</taxon>
        <taxon>Pseudomonadota</taxon>
        <taxon>Gammaproteobacteria</taxon>
        <taxon>Moraxellales</taxon>
        <taxon>Moraxellaceae</taxon>
        <taxon>Acinetobacter</taxon>
    </lineage>
</organism>
<protein>
    <submittedName>
        <fullName evidence="1">Uncharacterized protein</fullName>
    </submittedName>
</protein>
<comment type="caution">
    <text evidence="1">The sequence shown here is derived from an EMBL/GenBank/DDBJ whole genome shotgun (WGS) entry which is preliminary data.</text>
</comment>
<accession>A0A1E7RC20</accession>
<dbReference type="RefSeq" id="WP_070069640.1">
    <property type="nucleotide sequence ID" value="NZ_MKKK01000017.1"/>
</dbReference>
<dbReference type="STRING" id="1262585.BJI46_11705"/>
<dbReference type="GO" id="GO:0006355">
    <property type="term" value="P:regulation of DNA-templated transcription"/>
    <property type="evidence" value="ECO:0007669"/>
    <property type="project" value="InterPro"/>
</dbReference>
<proteinExistence type="predicted"/>
<dbReference type="Proteomes" id="UP000185895">
    <property type="component" value="Unassembled WGS sequence"/>
</dbReference>
<dbReference type="OrthoDB" id="6701905at2"/>
<keyword evidence="2" id="KW-1185">Reference proteome</keyword>
<sequence length="66" mass="7521">MSTEISPLNRQRSKKIDGGRVSCIVYLPKEEVRQIDETAKSTGLSRSSVIARIYYQGKEESNMKKE</sequence>